<keyword evidence="2 7" id="KW-0479">Metal-binding</keyword>
<gene>
    <name evidence="11" type="ORF">ANCCAN_06392</name>
</gene>
<feature type="region of interest" description="Disordered" evidence="9">
    <location>
        <begin position="30"/>
        <end position="56"/>
    </location>
</feature>
<evidence type="ECO:0000313" key="11">
    <source>
        <dbReference type="EMBL" id="RCN47495.1"/>
    </source>
</evidence>
<dbReference type="STRING" id="29170.A0A368GWT8"/>
<evidence type="ECO:0000256" key="3">
    <source>
        <dbReference type="ARBA" id="ARBA00022801"/>
    </source>
</evidence>
<dbReference type="InterPro" id="IPR001506">
    <property type="entry name" value="Peptidase_M12A"/>
</dbReference>
<sequence>MSDRTDLMLSLLLVISFTFDNKGLCDSDGNALKETSSTTRQGSRVVTNEKATESEADSVRREKRQAFRNGSYPGTIWGKIVPYWFDNTTSTKLKKEFENAVKAWEADTCINFTEMSSENQSSVNDYLLITTHYGCSSHVGKLRGWQPLSLGKGCESFGHAAHELGHALGLFHTMGRHDRDKYIILNRSNIRDDYEREFEKQTRENNKNYRLPYDYGSIMHYHWRSVSRDENPTMIPKDKRYRFTLGSEMISFIDFSVINVHYKCKGNFCYVVILVMPFLC</sequence>
<dbReference type="PRINTS" id="PR00480">
    <property type="entry name" value="ASTACIN"/>
</dbReference>
<keyword evidence="12" id="KW-1185">Reference proteome</keyword>
<keyword evidence="4 7" id="KW-0862">Zinc</keyword>
<protein>
    <recommendedName>
        <fullName evidence="8">Metalloendopeptidase</fullName>
        <ecNumber evidence="8">3.4.24.-</ecNumber>
    </recommendedName>
</protein>
<dbReference type="InterPro" id="IPR034035">
    <property type="entry name" value="Astacin-like_dom"/>
</dbReference>
<feature type="domain" description="Peptidase M12A" evidence="10">
    <location>
        <begin position="65"/>
        <end position="265"/>
    </location>
</feature>
<feature type="binding site" evidence="7">
    <location>
        <position position="172"/>
    </location>
    <ligand>
        <name>Zn(2+)</name>
        <dbReference type="ChEBI" id="CHEBI:29105"/>
        <note>catalytic</note>
    </ligand>
</feature>
<dbReference type="SUPFAM" id="SSF55486">
    <property type="entry name" value="Metalloproteases ('zincins'), catalytic domain"/>
    <property type="match status" value="1"/>
</dbReference>
<comment type="cofactor">
    <cofactor evidence="7 8">
        <name>Zn(2+)</name>
        <dbReference type="ChEBI" id="CHEBI:29105"/>
    </cofactor>
    <text evidence="7 8">Binds 1 zinc ion per subunit.</text>
</comment>
<dbReference type="PROSITE" id="PS51864">
    <property type="entry name" value="ASTACIN"/>
    <property type="match status" value="1"/>
</dbReference>
<proteinExistence type="predicted"/>
<dbReference type="OrthoDB" id="5852342at2759"/>
<feature type="signal peptide" evidence="8">
    <location>
        <begin position="1"/>
        <end position="25"/>
    </location>
</feature>
<dbReference type="GO" id="GO:0004222">
    <property type="term" value="F:metalloendopeptidase activity"/>
    <property type="evidence" value="ECO:0007669"/>
    <property type="project" value="UniProtKB-UniRule"/>
</dbReference>
<keyword evidence="1 7" id="KW-0645">Protease</keyword>
<keyword evidence="6 7" id="KW-1015">Disulfide bond</keyword>
<dbReference type="Gene3D" id="3.40.390.10">
    <property type="entry name" value="Collagenase (Catalytic Domain)"/>
    <property type="match status" value="1"/>
</dbReference>
<evidence type="ECO:0000256" key="6">
    <source>
        <dbReference type="ARBA" id="ARBA00023157"/>
    </source>
</evidence>
<keyword evidence="8" id="KW-0732">Signal</keyword>
<keyword evidence="5 7" id="KW-0482">Metalloprotease</keyword>
<dbReference type="SMART" id="SM00235">
    <property type="entry name" value="ZnMc"/>
    <property type="match status" value="1"/>
</dbReference>
<dbReference type="PANTHER" id="PTHR10127:SF780">
    <property type="entry name" value="METALLOENDOPEPTIDASE"/>
    <property type="match status" value="1"/>
</dbReference>
<evidence type="ECO:0000313" key="12">
    <source>
        <dbReference type="Proteomes" id="UP000252519"/>
    </source>
</evidence>
<feature type="binding site" evidence="7">
    <location>
        <position position="166"/>
    </location>
    <ligand>
        <name>Zn(2+)</name>
        <dbReference type="ChEBI" id="CHEBI:29105"/>
        <note>catalytic</note>
    </ligand>
</feature>
<dbReference type="InterPro" id="IPR024079">
    <property type="entry name" value="MetalloPept_cat_dom_sf"/>
</dbReference>
<evidence type="ECO:0000256" key="4">
    <source>
        <dbReference type="ARBA" id="ARBA00022833"/>
    </source>
</evidence>
<feature type="disulfide bond" evidence="7">
    <location>
        <begin position="109"/>
        <end position="264"/>
    </location>
</feature>
<feature type="compositionally biased region" description="Polar residues" evidence="9">
    <location>
        <begin position="33"/>
        <end position="46"/>
    </location>
</feature>
<dbReference type="CDD" id="cd04280">
    <property type="entry name" value="ZnMc_astacin_like"/>
    <property type="match status" value="1"/>
</dbReference>
<dbReference type="PANTHER" id="PTHR10127">
    <property type="entry name" value="DISCOIDIN, CUB, EGF, LAMININ , AND ZINC METALLOPROTEASE DOMAIN CONTAINING"/>
    <property type="match status" value="1"/>
</dbReference>
<dbReference type="EMBL" id="JOJR01000061">
    <property type="protein sequence ID" value="RCN47495.1"/>
    <property type="molecule type" value="Genomic_DNA"/>
</dbReference>
<feature type="chain" id="PRO_5016476989" description="Metalloendopeptidase" evidence="8">
    <location>
        <begin position="26"/>
        <end position="280"/>
    </location>
</feature>
<feature type="active site" evidence="7">
    <location>
        <position position="163"/>
    </location>
</feature>
<evidence type="ECO:0000256" key="9">
    <source>
        <dbReference type="SAM" id="MobiDB-lite"/>
    </source>
</evidence>
<feature type="binding site" evidence="7">
    <location>
        <position position="162"/>
    </location>
    <ligand>
        <name>Zn(2+)</name>
        <dbReference type="ChEBI" id="CHEBI:29105"/>
        <note>catalytic</note>
    </ligand>
</feature>
<comment type="caution">
    <text evidence="7">Lacks conserved residue(s) required for the propagation of feature annotation.</text>
</comment>
<organism evidence="11 12">
    <name type="scientific">Ancylostoma caninum</name>
    <name type="common">Dog hookworm</name>
    <dbReference type="NCBI Taxonomy" id="29170"/>
    <lineage>
        <taxon>Eukaryota</taxon>
        <taxon>Metazoa</taxon>
        <taxon>Ecdysozoa</taxon>
        <taxon>Nematoda</taxon>
        <taxon>Chromadorea</taxon>
        <taxon>Rhabditida</taxon>
        <taxon>Rhabditina</taxon>
        <taxon>Rhabditomorpha</taxon>
        <taxon>Strongyloidea</taxon>
        <taxon>Ancylostomatidae</taxon>
        <taxon>Ancylostomatinae</taxon>
        <taxon>Ancylostoma</taxon>
    </lineage>
</organism>
<dbReference type="InterPro" id="IPR006026">
    <property type="entry name" value="Peptidase_Metallo"/>
</dbReference>
<evidence type="ECO:0000256" key="7">
    <source>
        <dbReference type="PROSITE-ProRule" id="PRU01211"/>
    </source>
</evidence>
<evidence type="ECO:0000259" key="10">
    <source>
        <dbReference type="PROSITE" id="PS51864"/>
    </source>
</evidence>
<dbReference type="Pfam" id="PF01400">
    <property type="entry name" value="Astacin"/>
    <property type="match status" value="1"/>
</dbReference>
<evidence type="ECO:0000256" key="2">
    <source>
        <dbReference type="ARBA" id="ARBA00022723"/>
    </source>
</evidence>
<keyword evidence="3 7" id="KW-0378">Hydrolase</keyword>
<dbReference type="EC" id="3.4.24.-" evidence="8"/>
<dbReference type="AlphaFoldDB" id="A0A368GWT8"/>
<accession>A0A368GWT8</accession>
<reference evidence="11 12" key="1">
    <citation type="submission" date="2014-10" db="EMBL/GenBank/DDBJ databases">
        <title>Draft genome of the hookworm Ancylostoma caninum.</title>
        <authorList>
            <person name="Mitreva M."/>
        </authorList>
    </citation>
    <scope>NUCLEOTIDE SEQUENCE [LARGE SCALE GENOMIC DNA]</scope>
    <source>
        <strain evidence="11 12">Baltimore</strain>
    </source>
</reference>
<dbReference type="Proteomes" id="UP000252519">
    <property type="component" value="Unassembled WGS sequence"/>
</dbReference>
<name>A0A368GWT8_ANCCA</name>
<dbReference type="GO" id="GO:0006508">
    <property type="term" value="P:proteolysis"/>
    <property type="evidence" value="ECO:0007669"/>
    <property type="project" value="UniProtKB-KW"/>
</dbReference>
<evidence type="ECO:0000256" key="1">
    <source>
        <dbReference type="ARBA" id="ARBA00022670"/>
    </source>
</evidence>
<evidence type="ECO:0000256" key="5">
    <source>
        <dbReference type="ARBA" id="ARBA00023049"/>
    </source>
</evidence>
<comment type="caution">
    <text evidence="11">The sequence shown here is derived from an EMBL/GenBank/DDBJ whole genome shotgun (WGS) entry which is preliminary data.</text>
</comment>
<dbReference type="GO" id="GO:0008270">
    <property type="term" value="F:zinc ion binding"/>
    <property type="evidence" value="ECO:0007669"/>
    <property type="project" value="UniProtKB-UniRule"/>
</dbReference>
<evidence type="ECO:0000256" key="8">
    <source>
        <dbReference type="RuleBase" id="RU361183"/>
    </source>
</evidence>